<reference evidence="1 2" key="1">
    <citation type="submission" date="2015-01" db="EMBL/GenBank/DDBJ databases">
        <title>Evolution of Trichinella species and genotypes.</title>
        <authorList>
            <person name="Korhonen P.K."/>
            <person name="Edoardo P."/>
            <person name="Giuseppe L.R."/>
            <person name="Gasser R.B."/>
        </authorList>
    </citation>
    <scope>NUCLEOTIDE SEQUENCE [LARGE SCALE GENOMIC DNA]</scope>
    <source>
        <strain evidence="1">ISS3</strain>
    </source>
</reference>
<accession>A0A0V1ALJ4</accession>
<comment type="caution">
    <text evidence="1">The sequence shown here is derived from an EMBL/GenBank/DDBJ whole genome shotgun (WGS) entry which is preliminary data.</text>
</comment>
<evidence type="ECO:0000313" key="1">
    <source>
        <dbReference type="EMBL" id="KRY25714.1"/>
    </source>
</evidence>
<keyword evidence="2" id="KW-1185">Reference proteome</keyword>
<dbReference type="Proteomes" id="UP000054776">
    <property type="component" value="Unassembled WGS sequence"/>
</dbReference>
<name>A0A0V1ALJ4_TRISP</name>
<gene>
    <name evidence="1" type="ORF">T01_10231</name>
</gene>
<protein>
    <submittedName>
        <fullName evidence="1">Uncharacterized protein</fullName>
    </submittedName>
</protein>
<dbReference type="InParanoid" id="A0A0V1ALJ4"/>
<dbReference type="AlphaFoldDB" id="A0A0V1ALJ4"/>
<sequence>MATSETIYSTRTGLFAPTFENRKNSKGYSLAFLKGRKF</sequence>
<proteinExistence type="predicted"/>
<dbReference type="EMBL" id="JYDH01000769">
    <property type="protein sequence ID" value="KRY25714.1"/>
    <property type="molecule type" value="Genomic_DNA"/>
</dbReference>
<organism evidence="1 2">
    <name type="scientific">Trichinella spiralis</name>
    <name type="common">Trichina worm</name>
    <dbReference type="NCBI Taxonomy" id="6334"/>
    <lineage>
        <taxon>Eukaryota</taxon>
        <taxon>Metazoa</taxon>
        <taxon>Ecdysozoa</taxon>
        <taxon>Nematoda</taxon>
        <taxon>Enoplea</taxon>
        <taxon>Dorylaimia</taxon>
        <taxon>Trichinellida</taxon>
        <taxon>Trichinellidae</taxon>
        <taxon>Trichinella</taxon>
    </lineage>
</organism>
<evidence type="ECO:0000313" key="2">
    <source>
        <dbReference type="Proteomes" id="UP000054776"/>
    </source>
</evidence>